<reference evidence="3" key="1">
    <citation type="submission" date="2015-01" db="EMBL/GenBank/DDBJ databases">
        <title>Draft genome sequence of Rhodococcus pyridinivorans strain KG-16, a hydrocarbon-degrading bacterium.</title>
        <authorList>
            <person name="Aggarwal R.K."/>
            <person name="Dawar C."/>
        </authorList>
    </citation>
    <scope>NUCLEOTIDE SEQUENCE [LARGE SCALE GENOMIC DNA]</scope>
    <source>
        <strain evidence="3">KG-16</strain>
    </source>
</reference>
<dbReference type="EMBL" id="AZXY01000003">
    <property type="protein sequence ID" value="KSZ59416.1"/>
    <property type="molecule type" value="Genomic_DNA"/>
</dbReference>
<name>A0A0V9UN36_9NOCA</name>
<comment type="caution">
    <text evidence="2">The sequence shown here is derived from an EMBL/GenBank/DDBJ whole genome shotgun (WGS) entry which is preliminary data.</text>
</comment>
<dbReference type="AlphaFoldDB" id="A0A0V9UN36"/>
<evidence type="ECO:0000256" key="1">
    <source>
        <dbReference type="SAM" id="Phobius"/>
    </source>
</evidence>
<keyword evidence="1" id="KW-0472">Membrane</keyword>
<feature type="transmembrane region" description="Helical" evidence="1">
    <location>
        <begin position="26"/>
        <end position="46"/>
    </location>
</feature>
<reference evidence="2 3" key="2">
    <citation type="journal article" date="2016" name="Genome Announc.">
        <title>Draft Genome Sequence of a Versatile Hydrocarbon-Degrading Bacterium, Rhodococcus pyridinivorans Strain KG-16, Collected from Oil Fields in India.</title>
        <authorList>
            <person name="Aggarwal R.K."/>
            <person name="Dawar C."/>
            <person name="Phanindranath R."/>
            <person name="Mutnuri L."/>
            <person name="Dayal A.M."/>
        </authorList>
    </citation>
    <scope>NUCLEOTIDE SEQUENCE [LARGE SCALE GENOMIC DNA]</scope>
    <source>
        <strain evidence="2 3">KG-16</strain>
    </source>
</reference>
<dbReference type="Proteomes" id="UP000053060">
    <property type="component" value="Unassembled WGS sequence"/>
</dbReference>
<accession>A0A0V9UN36</accession>
<dbReference type="PATRIC" id="fig|1441730.3.peg.1840"/>
<proteinExistence type="predicted"/>
<organism evidence="2 3">
    <name type="scientific">Rhodococcus pyridinivorans KG-16</name>
    <dbReference type="NCBI Taxonomy" id="1441730"/>
    <lineage>
        <taxon>Bacteria</taxon>
        <taxon>Bacillati</taxon>
        <taxon>Actinomycetota</taxon>
        <taxon>Actinomycetes</taxon>
        <taxon>Mycobacteriales</taxon>
        <taxon>Nocardiaceae</taxon>
        <taxon>Rhodococcus</taxon>
    </lineage>
</organism>
<evidence type="ECO:0000313" key="2">
    <source>
        <dbReference type="EMBL" id="KSZ59416.1"/>
    </source>
</evidence>
<sequence length="95" mass="9896">MAGCGRPGNDLPEGSYERFEVFMKRFVAGVLGCAAIALAVPVTAYADPSTPTLPTEDYSGCRFASISAECRWQTLLVSLAGLLPTGSAEAGPAIR</sequence>
<gene>
    <name evidence="2" type="ORF">Z045_08850</name>
</gene>
<keyword evidence="1" id="KW-1133">Transmembrane helix</keyword>
<keyword evidence="1" id="KW-0812">Transmembrane</keyword>
<protein>
    <submittedName>
        <fullName evidence="2">Uncharacterized protein</fullName>
    </submittedName>
</protein>
<evidence type="ECO:0000313" key="3">
    <source>
        <dbReference type="Proteomes" id="UP000053060"/>
    </source>
</evidence>